<evidence type="ECO:0000259" key="9">
    <source>
        <dbReference type="Pfam" id="PF23559"/>
    </source>
</evidence>
<evidence type="ECO:0000256" key="4">
    <source>
        <dbReference type="ARBA" id="ARBA00022741"/>
    </source>
</evidence>
<dbReference type="Pfam" id="PF18052">
    <property type="entry name" value="Rx_N"/>
    <property type="match status" value="1"/>
</dbReference>
<feature type="domain" description="Disease resistance N-terminal" evidence="8">
    <location>
        <begin position="9"/>
        <end position="86"/>
    </location>
</feature>
<dbReference type="Gene3D" id="3.80.10.10">
    <property type="entry name" value="Ribonuclease Inhibitor"/>
    <property type="match status" value="1"/>
</dbReference>
<feature type="domain" description="Disease resistance protein winged helix" evidence="9">
    <location>
        <begin position="684"/>
        <end position="755"/>
    </location>
</feature>
<dbReference type="EMBL" id="CAJGYO010000010">
    <property type="protein sequence ID" value="CAD6256537.1"/>
    <property type="molecule type" value="Genomic_DNA"/>
</dbReference>
<dbReference type="GO" id="GO:0000166">
    <property type="term" value="F:nucleotide binding"/>
    <property type="evidence" value="ECO:0007669"/>
    <property type="project" value="UniProtKB-KW"/>
</dbReference>
<keyword evidence="2" id="KW-0433">Leucine-rich repeat</keyword>
<comment type="similarity">
    <text evidence="1">Belongs to the disease resistance NB-LRR family.</text>
</comment>
<keyword evidence="3" id="KW-0677">Repeat</keyword>
<evidence type="ECO:0000256" key="6">
    <source>
        <dbReference type="ARBA" id="ARBA00023054"/>
    </source>
</evidence>
<dbReference type="OrthoDB" id="598581at2759"/>
<organism evidence="11 12">
    <name type="scientific">Miscanthus lutarioriparius</name>
    <dbReference type="NCBI Taxonomy" id="422564"/>
    <lineage>
        <taxon>Eukaryota</taxon>
        <taxon>Viridiplantae</taxon>
        <taxon>Streptophyta</taxon>
        <taxon>Embryophyta</taxon>
        <taxon>Tracheophyta</taxon>
        <taxon>Spermatophyta</taxon>
        <taxon>Magnoliopsida</taxon>
        <taxon>Liliopsida</taxon>
        <taxon>Poales</taxon>
        <taxon>Poaceae</taxon>
        <taxon>PACMAD clade</taxon>
        <taxon>Panicoideae</taxon>
        <taxon>Andropogonodae</taxon>
        <taxon>Andropogoneae</taxon>
        <taxon>Saccharinae</taxon>
        <taxon>Miscanthus</taxon>
    </lineage>
</organism>
<dbReference type="SUPFAM" id="SSF52058">
    <property type="entry name" value="L domain-like"/>
    <property type="match status" value="2"/>
</dbReference>
<evidence type="ECO:0000256" key="7">
    <source>
        <dbReference type="SAM" id="MobiDB-lite"/>
    </source>
</evidence>
<dbReference type="InterPro" id="IPR044974">
    <property type="entry name" value="Disease_R_plants"/>
</dbReference>
<keyword evidence="5" id="KW-0611">Plant defense</keyword>
<evidence type="ECO:0000256" key="5">
    <source>
        <dbReference type="ARBA" id="ARBA00022821"/>
    </source>
</evidence>
<reference evidence="11" key="1">
    <citation type="submission" date="2020-10" db="EMBL/GenBank/DDBJ databases">
        <authorList>
            <person name="Han B."/>
            <person name="Lu T."/>
            <person name="Zhao Q."/>
            <person name="Huang X."/>
            <person name="Zhao Y."/>
        </authorList>
    </citation>
    <scope>NUCLEOTIDE SEQUENCE</scope>
</reference>
<dbReference type="Gene3D" id="1.10.10.10">
    <property type="entry name" value="Winged helix-like DNA-binding domain superfamily/Winged helix DNA-binding domain"/>
    <property type="match status" value="1"/>
</dbReference>
<sequence>MAELAAGAVGSLLGVLRAEPQLLRRVGNDVEFIKEEMESMNSFLEHLARTAPPSGSHDEQVQTWMNQVRELAHDCSNCIDHYLLRGDPAIHRARGGLKGHFWWAYWFVQELIAKNIAATRLRELKERAADVGKRRLRYGVEIPGKPATPGGATSSSTLMPSSSSSSQAIAALPAAAEDDDEDEGIQHQAGAMAEHYSYYRRLVLEPPTLDNYFIEKICNWVATLETNRVESMPSIAIVAPGDTKDNIIISEGLEKACSQFHCTVWINLSSVHYASDKLGPNKVLFFILRVCRLQKEHNKWKEKEAGVDKFWVWQAGRAGKKIREQFQDNVDGKIEALENTMDNPECTPRQTDKPLGVLYLTLLVLRTESSEQKIEEVLKWDEQQMIENTAMKLAEYMQTEGGVNVDNTQYKRILQEVFLTSASNRAPAPAPATLCDHQTKEIRDQIKEIINLVKQEILAGTQPTKSHGPGEQEPGDGQIARAIQYTKKKIPEMKQKIEQQMMIKGLVGQINEHLDDEDKLLIILQDENRRRGPMWEDIMNALNLLNQENGSAVIVTTTDSQKAKEFCYPPTEPITYSLVGLYHDIVLNLTQHRVNKEGDSSTQILHDILDKCHPHEFCMTMFAGALYTNPNRSNKELVRLSEALQVQDPAGPGSTLAINAKKIFKFSYRDLSTEHRTCLLYLAIFPQGDNIRRSTLIGQWLTERLIRKEDWSIAVRHAEQCFDALIDRCLVCPGDISAKGEFKSCVVGDLVHGFITKMAKKQHILDPRLSHLLARHFSISSGLRLRASDNIDKFVRELHNYSPQLSLLKLLDLQGCKCFDKKKQQPQGHLQQHSISQVSKPKTNKYHPSTKRNQQPPNDLEILDIRQTSVPVKETRHVLLLKLRRLLAGHTDSSASSNSTGITNRKQKSDYSYVSIPYKTEKMENLEVLSNVKALSSHGDELKDINKLSQLRKLGVVIDDNDKHLMNLLQTIGDLKECLQSISITIPETRSKDPSTDENLLPQNIYTHLVQPPKVLGSVSINGHTKRVKILSLLGKGSSELAKVTLSGTKLEQRNLKVLDSLPKLRCIRLRHSAYIHPWLIFNKEEFEHLKYLLIDGDNMTGINFAKGAAVALEKIVLSSTNIKSLSGVGHLPMLKELELKGNEFFDSFSGEAPPQESTEPVKATEDRTAPQKNTQLASHPEDGAVPQKKNQLVSPPDDGAVSQKTTESVQPPEDGATPQINTELGSPSEVEAAPQKSTGQVSQAEDGVAPQKITERNITFKKEEFQHLRYFHFEDTRKINIIFENGAAPELEKIILYMASTESKLTVPGSLPKLREVEVKGDKSIFLSLFNNANKINKVTLFDTLLKKGDDLYKLLSKNPSMSCLVLLDNSCDESQLSFDKDDFCNLNLLIIKCYKIRSINFNSGSCTNLEKIIWFYNECDPKNEIQISGVDNIGKLKELELNGNSVP</sequence>
<feature type="region of interest" description="Disordered" evidence="7">
    <location>
        <begin position="142"/>
        <end position="163"/>
    </location>
</feature>
<keyword evidence="6" id="KW-0175">Coiled coil</keyword>
<proteinExistence type="inferred from homology"/>
<dbReference type="InterPro" id="IPR055414">
    <property type="entry name" value="LRR_R13L4/SHOC2-like"/>
</dbReference>
<dbReference type="Proteomes" id="UP000604825">
    <property type="component" value="Unassembled WGS sequence"/>
</dbReference>
<keyword evidence="4" id="KW-0547">Nucleotide-binding</keyword>
<feature type="compositionally biased region" description="Polar residues" evidence="7">
    <location>
        <begin position="825"/>
        <end position="841"/>
    </location>
</feature>
<feature type="region of interest" description="Disordered" evidence="7">
    <location>
        <begin position="824"/>
        <end position="862"/>
    </location>
</feature>
<evidence type="ECO:0000256" key="1">
    <source>
        <dbReference type="ARBA" id="ARBA00008894"/>
    </source>
</evidence>
<evidence type="ECO:0000256" key="2">
    <source>
        <dbReference type="ARBA" id="ARBA00022614"/>
    </source>
</evidence>
<gene>
    <name evidence="11" type="ORF">NCGR_LOCUS40043</name>
</gene>
<evidence type="ECO:0000313" key="12">
    <source>
        <dbReference type="Proteomes" id="UP000604825"/>
    </source>
</evidence>
<evidence type="ECO:0000313" key="11">
    <source>
        <dbReference type="EMBL" id="CAD6256537.1"/>
    </source>
</evidence>
<dbReference type="InterPro" id="IPR038005">
    <property type="entry name" value="RX-like_CC"/>
</dbReference>
<dbReference type="SUPFAM" id="SSF52540">
    <property type="entry name" value="P-loop containing nucleoside triphosphate hydrolases"/>
    <property type="match status" value="1"/>
</dbReference>
<dbReference type="Pfam" id="PF23559">
    <property type="entry name" value="WHD_DRP"/>
    <property type="match status" value="1"/>
</dbReference>
<dbReference type="InterPro" id="IPR032675">
    <property type="entry name" value="LRR_dom_sf"/>
</dbReference>
<evidence type="ECO:0000256" key="3">
    <source>
        <dbReference type="ARBA" id="ARBA00022737"/>
    </source>
</evidence>
<evidence type="ECO:0000259" key="8">
    <source>
        <dbReference type="Pfam" id="PF18052"/>
    </source>
</evidence>
<dbReference type="InterPro" id="IPR027417">
    <property type="entry name" value="P-loop_NTPase"/>
</dbReference>
<evidence type="ECO:0008006" key="13">
    <source>
        <dbReference type="Google" id="ProtNLM"/>
    </source>
</evidence>
<accession>A0A811QKS1</accession>
<comment type="caution">
    <text evidence="11">The sequence shown here is derived from an EMBL/GenBank/DDBJ whole genome shotgun (WGS) entry which is preliminary data.</text>
</comment>
<dbReference type="PANTHER" id="PTHR23155">
    <property type="entry name" value="DISEASE RESISTANCE PROTEIN RP"/>
    <property type="match status" value="1"/>
</dbReference>
<dbReference type="Gene3D" id="1.20.5.4130">
    <property type="match status" value="1"/>
</dbReference>
<protein>
    <recommendedName>
        <fullName evidence="13">Rx N-terminal domain-containing protein</fullName>
    </recommendedName>
</protein>
<feature type="domain" description="Disease resistance R13L4/SHOC-2-like LRR" evidence="10">
    <location>
        <begin position="910"/>
        <end position="1141"/>
    </location>
</feature>
<dbReference type="GO" id="GO:0098542">
    <property type="term" value="P:defense response to other organism"/>
    <property type="evidence" value="ECO:0007669"/>
    <property type="project" value="TreeGrafter"/>
</dbReference>
<dbReference type="CDD" id="cd14798">
    <property type="entry name" value="RX-CC_like"/>
    <property type="match status" value="1"/>
</dbReference>
<feature type="region of interest" description="Disordered" evidence="7">
    <location>
        <begin position="1146"/>
        <end position="1251"/>
    </location>
</feature>
<dbReference type="InterPro" id="IPR058922">
    <property type="entry name" value="WHD_DRP"/>
</dbReference>
<dbReference type="Pfam" id="PF23598">
    <property type="entry name" value="LRR_14"/>
    <property type="match status" value="1"/>
</dbReference>
<dbReference type="InterPro" id="IPR041118">
    <property type="entry name" value="Rx_N"/>
</dbReference>
<evidence type="ECO:0000259" key="10">
    <source>
        <dbReference type="Pfam" id="PF23598"/>
    </source>
</evidence>
<feature type="compositionally biased region" description="Low complexity" evidence="7">
    <location>
        <begin position="152"/>
        <end position="163"/>
    </location>
</feature>
<name>A0A811QKS1_9POAL</name>
<keyword evidence="12" id="KW-1185">Reference proteome</keyword>
<dbReference type="InterPro" id="IPR036388">
    <property type="entry name" value="WH-like_DNA-bd_sf"/>
</dbReference>
<dbReference type="PANTHER" id="PTHR23155:SF1062">
    <property type="entry name" value="OS11G0579400 PROTEIN"/>
    <property type="match status" value="1"/>
</dbReference>